<protein>
    <submittedName>
        <fullName evidence="13">Cytochrome P450 4B1-like protein</fullName>
    </submittedName>
</protein>
<comment type="caution">
    <text evidence="13">The sequence shown here is derived from an EMBL/GenBank/DDBJ whole genome shotgun (WGS) entry which is preliminary data.</text>
</comment>
<dbReference type="GO" id="GO:0020037">
    <property type="term" value="F:heme binding"/>
    <property type="evidence" value="ECO:0007669"/>
    <property type="project" value="InterPro"/>
</dbReference>
<evidence type="ECO:0000256" key="7">
    <source>
        <dbReference type="ARBA" id="ARBA00023033"/>
    </source>
</evidence>
<keyword evidence="7" id="KW-0503">Monooxygenase</keyword>
<dbReference type="InterPro" id="IPR017972">
    <property type="entry name" value="Cyt_P450_CS"/>
</dbReference>
<dbReference type="InterPro" id="IPR019734">
    <property type="entry name" value="TPR_rpt"/>
</dbReference>
<comment type="similarity">
    <text evidence="2">Belongs to the cytochrome P450 family.</text>
</comment>
<dbReference type="STRING" id="84645.A0A498L9C8"/>
<dbReference type="SUPFAM" id="SSF48452">
    <property type="entry name" value="TPR-like"/>
    <property type="match status" value="2"/>
</dbReference>
<feature type="compositionally biased region" description="Polar residues" evidence="12">
    <location>
        <begin position="1"/>
        <end position="10"/>
    </location>
</feature>
<dbReference type="GO" id="GO:0005506">
    <property type="term" value="F:iron ion binding"/>
    <property type="evidence" value="ECO:0007669"/>
    <property type="project" value="InterPro"/>
</dbReference>
<evidence type="ECO:0000256" key="11">
    <source>
        <dbReference type="PROSITE-ProRule" id="PRU00339"/>
    </source>
</evidence>
<name>A0A498L9C8_LABRO</name>
<evidence type="ECO:0000256" key="3">
    <source>
        <dbReference type="ARBA" id="ARBA00022617"/>
    </source>
</evidence>
<evidence type="ECO:0000256" key="4">
    <source>
        <dbReference type="ARBA" id="ARBA00022723"/>
    </source>
</evidence>
<evidence type="ECO:0000256" key="5">
    <source>
        <dbReference type="ARBA" id="ARBA00023002"/>
    </source>
</evidence>
<dbReference type="InterPro" id="IPR002402">
    <property type="entry name" value="Cyt_P450_E_grp-II"/>
</dbReference>
<dbReference type="SUPFAM" id="SSF48264">
    <property type="entry name" value="Cytochrome P450"/>
    <property type="match status" value="1"/>
</dbReference>
<dbReference type="PRINTS" id="PR00464">
    <property type="entry name" value="EP450II"/>
</dbReference>
<evidence type="ECO:0000256" key="10">
    <source>
        <dbReference type="ARBA" id="ARBA00048642"/>
    </source>
</evidence>
<dbReference type="AlphaFoldDB" id="A0A498L9C8"/>
<dbReference type="InterPro" id="IPR011990">
    <property type="entry name" value="TPR-like_helical_dom_sf"/>
</dbReference>
<evidence type="ECO:0000256" key="12">
    <source>
        <dbReference type="SAM" id="MobiDB-lite"/>
    </source>
</evidence>
<dbReference type="EMBL" id="QBIY01013524">
    <property type="protein sequence ID" value="RXN02487.1"/>
    <property type="molecule type" value="Genomic_DNA"/>
</dbReference>
<keyword evidence="11" id="KW-0802">TPR repeat</keyword>
<evidence type="ECO:0000256" key="9">
    <source>
        <dbReference type="ARBA" id="ARBA00047938"/>
    </source>
</evidence>
<evidence type="ECO:0000313" key="14">
    <source>
        <dbReference type="EMBL" id="RXN15715.1"/>
    </source>
</evidence>
<comment type="cofactor">
    <cofactor evidence="1">
        <name>heme</name>
        <dbReference type="ChEBI" id="CHEBI:30413"/>
    </cofactor>
</comment>
<dbReference type="PRINTS" id="PR00385">
    <property type="entry name" value="P450"/>
</dbReference>
<dbReference type="GO" id="GO:0070330">
    <property type="term" value="F:aromatase activity"/>
    <property type="evidence" value="ECO:0007669"/>
    <property type="project" value="UniProtKB-EC"/>
</dbReference>
<evidence type="ECO:0000256" key="2">
    <source>
        <dbReference type="ARBA" id="ARBA00010617"/>
    </source>
</evidence>
<dbReference type="InterPro" id="IPR050196">
    <property type="entry name" value="Cytochrome_P450_Monoox"/>
</dbReference>
<keyword evidence="16" id="KW-1267">Proteomics identification</keyword>
<dbReference type="Proteomes" id="UP000290572">
    <property type="component" value="Unassembled WGS sequence"/>
</dbReference>
<evidence type="ECO:0000256" key="1">
    <source>
        <dbReference type="ARBA" id="ARBA00001971"/>
    </source>
</evidence>
<organism evidence="13 15">
    <name type="scientific">Labeo rohita</name>
    <name type="common">Indian major carp</name>
    <name type="synonym">Cyprinus rohita</name>
    <dbReference type="NCBI Taxonomy" id="84645"/>
    <lineage>
        <taxon>Eukaryota</taxon>
        <taxon>Metazoa</taxon>
        <taxon>Chordata</taxon>
        <taxon>Craniata</taxon>
        <taxon>Vertebrata</taxon>
        <taxon>Euteleostomi</taxon>
        <taxon>Actinopterygii</taxon>
        <taxon>Neopterygii</taxon>
        <taxon>Teleostei</taxon>
        <taxon>Ostariophysi</taxon>
        <taxon>Cypriniformes</taxon>
        <taxon>Cyprinidae</taxon>
        <taxon>Labeoninae</taxon>
        <taxon>Labeonini</taxon>
        <taxon>Labeo</taxon>
    </lineage>
</organism>
<evidence type="ECO:0000256" key="8">
    <source>
        <dbReference type="ARBA" id="ARBA00037202"/>
    </source>
</evidence>
<comment type="catalytic activity">
    <reaction evidence="10">
        <text>androst-4-ene-3,17-dione + 3 reduced [NADPH--hemoprotein reductase] + 3 O2 = estrone + formate + 3 oxidized [NADPH--hemoprotein reductase] + 4 H2O + 4 H(+)</text>
        <dbReference type="Rhea" id="RHEA:38195"/>
        <dbReference type="Rhea" id="RHEA-COMP:11964"/>
        <dbReference type="Rhea" id="RHEA-COMP:11965"/>
        <dbReference type="ChEBI" id="CHEBI:15377"/>
        <dbReference type="ChEBI" id="CHEBI:15378"/>
        <dbReference type="ChEBI" id="CHEBI:15379"/>
        <dbReference type="ChEBI" id="CHEBI:15740"/>
        <dbReference type="ChEBI" id="CHEBI:16422"/>
        <dbReference type="ChEBI" id="CHEBI:17263"/>
        <dbReference type="ChEBI" id="CHEBI:57618"/>
        <dbReference type="ChEBI" id="CHEBI:58210"/>
        <dbReference type="EC" id="1.14.14.14"/>
    </reaction>
</comment>
<keyword evidence="5" id="KW-0560">Oxidoreductase</keyword>
<comment type="function">
    <text evidence="8">Catalyzes the formation of aromatic C18 estrogens from C19 androgens.</text>
</comment>
<feature type="repeat" description="TPR" evidence="11">
    <location>
        <begin position="215"/>
        <end position="248"/>
    </location>
</feature>
<keyword evidence="3" id="KW-0349">Heme</keyword>
<keyword evidence="15" id="KW-1185">Reference proteome</keyword>
<dbReference type="PROSITE" id="PS50005">
    <property type="entry name" value="TPR"/>
    <property type="match status" value="1"/>
</dbReference>
<dbReference type="SMART" id="SM00028">
    <property type="entry name" value="TPR"/>
    <property type="match status" value="5"/>
</dbReference>
<dbReference type="Pfam" id="PF13181">
    <property type="entry name" value="TPR_8"/>
    <property type="match status" value="2"/>
</dbReference>
<proteinExistence type="evidence at protein level"/>
<dbReference type="PROSITE" id="PS00086">
    <property type="entry name" value="CYTOCHROME_P450"/>
    <property type="match status" value="1"/>
</dbReference>
<dbReference type="Gene3D" id="1.25.40.10">
    <property type="entry name" value="Tetratricopeptide repeat domain"/>
    <property type="match status" value="2"/>
</dbReference>
<dbReference type="Gene3D" id="1.10.630.10">
    <property type="entry name" value="Cytochrome P450"/>
    <property type="match status" value="2"/>
</dbReference>
<evidence type="ECO:0000313" key="15">
    <source>
        <dbReference type="Proteomes" id="UP000290572"/>
    </source>
</evidence>
<feature type="region of interest" description="Disordered" evidence="12">
    <location>
        <begin position="1"/>
        <end position="35"/>
    </location>
</feature>
<sequence>MSSAAVSGSRTPLLPDIHNPDKQRKTPTSKSFPEWIKENPVHPAAEKTQIPTEHEIAQKPLRHSVCVELLREGFHRSYEQMFALLQRWDGAEEHPHKLHTLQQHLTRAESAERDGQYGEAYDSHMLLARFFTEPEDEWLKHHFLQLALDSARKFKMDSGKREAEANLYMGQVYLQKGQLERAREHYEVFYHLTLGRTWQDPSGRMQHSRSCEELQKVFTLLGQRLLQEQDHAYAIKMFTKAYEMAKESGDGGSEREAAYRLGLAYQSTGNQKTAKQFFSVCMEISTTLENADSLGRAYEAIAKSLESEGKLTEATEYLEKFVEISLNSRQDRNLEKAYMCLGNILSLRKQYDGAHEHFGRAYEIACNLASLVRLQKAQFHQDGHDLEKVLKWSAQYPFAFPLWFGPSLSILNIHHPSYVKTILTTTEPKDDYAYKFFIPWLGDGLLVSAGQKWFRHRRLLTPGFHYDVLKPYVKLVSDSTKVMLDKWEVYAKSEESFELFKHVSLMTLDSIMKCAFSCNSNCQTDSGTNPYIQAVYDLCHLVNLRFRVFPYHSKAIFHLSPHGYKFRKASSIAHNHTEEVIRRRKEVLKIEKEQGIVKNKRYLDFLDILLSARDEHQQGLSDEDIRAEVDTFMFEGHDTTASGISWIFYNLACNPEHQEKCREEILQVFDPLRFLPENVAKRSPHAFVPFSAGPRNCIGQNFAMNEMKVAVALTLKKYRLIKDPQHTPKMLPQVVLRSVNGIHIKIKPVENDS</sequence>
<dbReference type="PANTHER" id="PTHR24291">
    <property type="entry name" value="CYTOCHROME P450 FAMILY 4"/>
    <property type="match status" value="1"/>
</dbReference>
<evidence type="ECO:0007829" key="16">
    <source>
        <dbReference type="PeptideAtlas" id="A0A498L9C8"/>
    </source>
</evidence>
<evidence type="ECO:0000256" key="6">
    <source>
        <dbReference type="ARBA" id="ARBA00023004"/>
    </source>
</evidence>
<keyword evidence="6" id="KW-0408">Iron</keyword>
<comment type="catalytic activity">
    <reaction evidence="9">
        <text>testosterone + 3 reduced [NADPH--hemoprotein reductase] + 3 O2 = 17beta-estradiol + formate + 3 oxidized [NADPH--hemoprotein reductase] + 4 H2O + 4 H(+)</text>
        <dbReference type="Rhea" id="RHEA:38191"/>
        <dbReference type="Rhea" id="RHEA-COMP:11964"/>
        <dbReference type="Rhea" id="RHEA-COMP:11965"/>
        <dbReference type="ChEBI" id="CHEBI:15377"/>
        <dbReference type="ChEBI" id="CHEBI:15378"/>
        <dbReference type="ChEBI" id="CHEBI:15379"/>
        <dbReference type="ChEBI" id="CHEBI:15740"/>
        <dbReference type="ChEBI" id="CHEBI:16469"/>
        <dbReference type="ChEBI" id="CHEBI:17347"/>
        <dbReference type="ChEBI" id="CHEBI:57618"/>
        <dbReference type="ChEBI" id="CHEBI:58210"/>
        <dbReference type="EC" id="1.14.14.14"/>
    </reaction>
</comment>
<dbReference type="PANTHER" id="PTHR24291:SF201">
    <property type="entry name" value="CYTOCHROME P450, FAMILY 4, SUBFAMILY B, POLYPEPTIDE 7"/>
    <property type="match status" value="1"/>
</dbReference>
<reference evidence="13 15" key="1">
    <citation type="submission" date="2018-03" db="EMBL/GenBank/DDBJ databases">
        <title>Draft genome sequence of Rohu Carp (Labeo rohita).</title>
        <authorList>
            <person name="Das P."/>
            <person name="Kushwaha B."/>
            <person name="Joshi C.G."/>
            <person name="Kumar D."/>
            <person name="Nagpure N.S."/>
            <person name="Sahoo L."/>
            <person name="Das S.P."/>
            <person name="Bit A."/>
            <person name="Patnaik S."/>
            <person name="Meher P.K."/>
            <person name="Jayasankar P."/>
            <person name="Koringa P.G."/>
            <person name="Patel N.V."/>
            <person name="Hinsu A.T."/>
            <person name="Kumar R."/>
            <person name="Pandey M."/>
            <person name="Agarwal S."/>
            <person name="Srivastava S."/>
            <person name="Singh M."/>
            <person name="Iquebal M.A."/>
            <person name="Jaiswal S."/>
            <person name="Angadi U.B."/>
            <person name="Kumar N."/>
            <person name="Raza M."/>
            <person name="Shah T.M."/>
            <person name="Rai A."/>
            <person name="Jena J.K."/>
        </authorList>
    </citation>
    <scope>NUCLEOTIDE SEQUENCE [LARGE SCALE GENOMIC DNA]</scope>
    <source>
        <strain evidence="13">DASCIFA01</strain>
        <tissue evidence="13">Testis</tissue>
    </source>
</reference>
<dbReference type="InterPro" id="IPR036396">
    <property type="entry name" value="Cyt_P450_sf"/>
</dbReference>
<dbReference type="Pfam" id="PF00067">
    <property type="entry name" value="p450"/>
    <property type="match status" value="1"/>
</dbReference>
<evidence type="ECO:0000313" key="13">
    <source>
        <dbReference type="EMBL" id="RXN02487.1"/>
    </source>
</evidence>
<accession>A0A498L9C8</accession>
<gene>
    <name evidence="13" type="ORF">ROHU_013745</name>
    <name evidence="14" type="ORF">ROHU_027877</name>
</gene>
<dbReference type="EMBL" id="QBIY01012829">
    <property type="protein sequence ID" value="RXN15715.1"/>
    <property type="molecule type" value="Genomic_DNA"/>
</dbReference>
<dbReference type="InterPro" id="IPR001128">
    <property type="entry name" value="Cyt_P450"/>
</dbReference>
<keyword evidence="4" id="KW-0479">Metal-binding</keyword>